<feature type="region of interest" description="Disordered" evidence="1">
    <location>
        <begin position="169"/>
        <end position="188"/>
    </location>
</feature>
<dbReference type="Proteomes" id="UP000789901">
    <property type="component" value="Unassembled WGS sequence"/>
</dbReference>
<evidence type="ECO:0000256" key="1">
    <source>
        <dbReference type="SAM" id="MobiDB-lite"/>
    </source>
</evidence>
<evidence type="ECO:0000313" key="2">
    <source>
        <dbReference type="EMBL" id="CAG8535119.1"/>
    </source>
</evidence>
<dbReference type="InterPro" id="IPR009057">
    <property type="entry name" value="Homeodomain-like_sf"/>
</dbReference>
<evidence type="ECO:0000313" key="3">
    <source>
        <dbReference type="Proteomes" id="UP000789901"/>
    </source>
</evidence>
<comment type="caution">
    <text evidence="2">The sequence shown here is derived from an EMBL/GenBank/DDBJ whole genome shotgun (WGS) entry which is preliminary data.</text>
</comment>
<feature type="region of interest" description="Disordered" evidence="1">
    <location>
        <begin position="129"/>
        <end position="152"/>
    </location>
</feature>
<reference evidence="2 3" key="1">
    <citation type="submission" date="2021-06" db="EMBL/GenBank/DDBJ databases">
        <authorList>
            <person name="Kallberg Y."/>
            <person name="Tangrot J."/>
            <person name="Rosling A."/>
        </authorList>
    </citation>
    <scope>NUCLEOTIDE SEQUENCE [LARGE SCALE GENOMIC DNA]</scope>
    <source>
        <strain evidence="2 3">120-4 pot B 10/14</strain>
    </source>
</reference>
<proteinExistence type="predicted"/>
<dbReference type="EMBL" id="CAJVQB010001427">
    <property type="protein sequence ID" value="CAG8535119.1"/>
    <property type="molecule type" value="Genomic_DNA"/>
</dbReference>
<keyword evidence="3" id="KW-1185">Reference proteome</keyword>
<protein>
    <submittedName>
        <fullName evidence="2">14841_t:CDS:1</fullName>
    </submittedName>
</protein>
<gene>
    <name evidence="2" type="ORF">GMARGA_LOCUS3810</name>
</gene>
<organism evidence="2 3">
    <name type="scientific">Gigaspora margarita</name>
    <dbReference type="NCBI Taxonomy" id="4874"/>
    <lineage>
        <taxon>Eukaryota</taxon>
        <taxon>Fungi</taxon>
        <taxon>Fungi incertae sedis</taxon>
        <taxon>Mucoromycota</taxon>
        <taxon>Glomeromycotina</taxon>
        <taxon>Glomeromycetes</taxon>
        <taxon>Diversisporales</taxon>
        <taxon>Gigasporaceae</taxon>
        <taxon>Gigaspora</taxon>
    </lineage>
</organism>
<dbReference type="Gene3D" id="1.10.10.60">
    <property type="entry name" value="Homeodomain-like"/>
    <property type="match status" value="1"/>
</dbReference>
<name>A0ABM8W639_GIGMA</name>
<dbReference type="SUPFAM" id="SSF46689">
    <property type="entry name" value="Homeodomain-like"/>
    <property type="match status" value="1"/>
</dbReference>
<sequence>MASKKLVQKFNANIYPLSKTEFLSGGNIENMTHLSSNNTPEIYSTKDKVLNSNEIFKYPKQNEDLNWKQSFNNMSPVLTVFPESCSDNDDNNTTTTNSYPVTPTTLAASPVPFSIVQHYEEVPTLSFKHENRPITPPLEKEQTKTKRRNKRTREEYLAKFKLPINGIATRTRNRTQNNNTVEQQGSEENFRHQDTLGYFLERAAPIPKLYSGSFINDNLSNVTTNLNVKTKNPNYPIPISKEEVRKKWSTDNQKIFLATYLCNGKDFTSIAQKTGKKSSEVVEYYYMFKHDKDFRAAKEMIKENHAYEEYLGSIEAEMKAFEKMAQSYAPKFVGKKKGVPETLEFDSL</sequence>
<feature type="compositionally biased region" description="Basic and acidic residues" evidence="1">
    <location>
        <begin position="129"/>
        <end position="144"/>
    </location>
</feature>
<accession>A0ABM8W639</accession>